<evidence type="ECO:0000313" key="2">
    <source>
        <dbReference type="Proteomes" id="UP000261380"/>
    </source>
</evidence>
<keyword evidence="2" id="KW-1185">Reference proteome</keyword>
<proteinExistence type="predicted"/>
<evidence type="ECO:0000313" key="1">
    <source>
        <dbReference type="Ensembl" id="ENSXCOP00000002282.1"/>
    </source>
</evidence>
<dbReference type="Proteomes" id="UP000261380">
    <property type="component" value="Unplaced"/>
</dbReference>
<reference evidence="1" key="2">
    <citation type="submission" date="2025-09" db="UniProtKB">
        <authorList>
            <consortium name="Ensembl"/>
        </authorList>
    </citation>
    <scope>IDENTIFICATION</scope>
</reference>
<accession>A0A3B5KUT4</accession>
<organism evidence="1 2">
    <name type="scientific">Xiphophorus couchianus</name>
    <name type="common">Monterrey platyfish</name>
    <dbReference type="NCBI Taxonomy" id="32473"/>
    <lineage>
        <taxon>Eukaryota</taxon>
        <taxon>Metazoa</taxon>
        <taxon>Chordata</taxon>
        <taxon>Craniata</taxon>
        <taxon>Vertebrata</taxon>
        <taxon>Euteleostomi</taxon>
        <taxon>Actinopterygii</taxon>
        <taxon>Neopterygii</taxon>
        <taxon>Teleostei</taxon>
        <taxon>Neoteleostei</taxon>
        <taxon>Acanthomorphata</taxon>
        <taxon>Ovalentaria</taxon>
        <taxon>Atherinomorphae</taxon>
        <taxon>Cyprinodontiformes</taxon>
        <taxon>Poeciliidae</taxon>
        <taxon>Poeciliinae</taxon>
        <taxon>Xiphophorus</taxon>
    </lineage>
</organism>
<reference evidence="1" key="1">
    <citation type="submission" date="2025-08" db="UniProtKB">
        <authorList>
            <consortium name="Ensembl"/>
        </authorList>
    </citation>
    <scope>IDENTIFICATION</scope>
</reference>
<dbReference type="AlphaFoldDB" id="A0A3B5KUT4"/>
<protein>
    <submittedName>
        <fullName evidence="1">Uncharacterized protein</fullName>
    </submittedName>
</protein>
<dbReference type="PANTHER" id="PTHR35684">
    <property type="match status" value="1"/>
</dbReference>
<sequence length="208" mass="23797">MQAGSHADWFPCRLVPMQTGSHAGWFPCRLVPMQTGSHADWFPCRLVLMQTGSHAGWFPCRLVPMQTGSHADWFSCRLVLMQAGSHADWFPCRLVPMQTGSHADWFPCRLVRSIAWSHDAEPLINCIKIGSVRRFQLVKIRVYKTNNIQTNIHSNIETHKQTLLSEFGVSQKSINQTLTVSSHVVYFLIAIIKFTEASKFPQILFYFF</sequence>
<dbReference type="Ensembl" id="ENSXCOT00000002316.1">
    <property type="protein sequence ID" value="ENSXCOP00000002282.1"/>
    <property type="gene ID" value="ENSXCOG00000001828.1"/>
</dbReference>
<name>A0A3B5KUT4_9TELE</name>
<dbReference type="PANTHER" id="PTHR35684:SF3">
    <property type="match status" value="1"/>
</dbReference>